<dbReference type="AlphaFoldDB" id="A0A2M7LJX2"/>
<dbReference type="InterPro" id="IPR036388">
    <property type="entry name" value="WH-like_DNA-bd_sf"/>
</dbReference>
<dbReference type="EMBL" id="PFJH01000149">
    <property type="protein sequence ID" value="PIX68375.1"/>
    <property type="molecule type" value="Genomic_DNA"/>
</dbReference>
<protein>
    <recommendedName>
        <fullName evidence="4">Rrf2 family transcriptional regulator</fullName>
    </recommendedName>
</protein>
<dbReference type="InterPro" id="IPR000944">
    <property type="entry name" value="Tscrpt_reg_Rrf2"/>
</dbReference>
<gene>
    <name evidence="2" type="ORF">COZ40_03595</name>
</gene>
<dbReference type="InterPro" id="IPR030489">
    <property type="entry name" value="TR_Rrf2-type_CS"/>
</dbReference>
<evidence type="ECO:0000256" key="1">
    <source>
        <dbReference type="ARBA" id="ARBA00023125"/>
    </source>
</evidence>
<dbReference type="PROSITE" id="PS01332">
    <property type="entry name" value="HTH_RRF2_1"/>
    <property type="match status" value="1"/>
</dbReference>
<dbReference type="PANTHER" id="PTHR33221:SF5">
    <property type="entry name" value="HTH-TYPE TRANSCRIPTIONAL REGULATOR ISCR"/>
    <property type="match status" value="1"/>
</dbReference>
<dbReference type="GO" id="GO:0003700">
    <property type="term" value="F:DNA-binding transcription factor activity"/>
    <property type="evidence" value="ECO:0007669"/>
    <property type="project" value="TreeGrafter"/>
</dbReference>
<feature type="non-terminal residue" evidence="2">
    <location>
        <position position="114"/>
    </location>
</feature>
<dbReference type="Proteomes" id="UP000228500">
    <property type="component" value="Unassembled WGS sequence"/>
</dbReference>
<dbReference type="PANTHER" id="PTHR33221">
    <property type="entry name" value="WINGED HELIX-TURN-HELIX TRANSCRIPTIONAL REGULATOR, RRF2 FAMILY"/>
    <property type="match status" value="1"/>
</dbReference>
<proteinExistence type="predicted"/>
<accession>A0A2M7LJX2</accession>
<evidence type="ECO:0008006" key="4">
    <source>
        <dbReference type="Google" id="ProtNLM"/>
    </source>
</evidence>
<dbReference type="Pfam" id="PF02082">
    <property type="entry name" value="Rrf2"/>
    <property type="match status" value="1"/>
</dbReference>
<sequence length="114" mass="13088">MLKLSKKSDYGLLIISKLLHTDEFVSLSKLVEHTRLPLRFLARISAILARHGVLASREGRVGGYKLGKRFYLLTVYDFLSIFENNLHMTGCQDVNKKCKFEDMCKHKDSVLSKL</sequence>
<evidence type="ECO:0000313" key="2">
    <source>
        <dbReference type="EMBL" id="PIX68375.1"/>
    </source>
</evidence>
<reference evidence="3" key="1">
    <citation type="submission" date="2017-09" db="EMBL/GenBank/DDBJ databases">
        <title>Depth-based differentiation of microbial function through sediment-hosted aquifers and enrichment of novel symbionts in the deep terrestrial subsurface.</title>
        <authorList>
            <person name="Probst A.J."/>
            <person name="Ladd B."/>
            <person name="Jarett J.K."/>
            <person name="Geller-Mcgrath D.E."/>
            <person name="Sieber C.M.K."/>
            <person name="Emerson J.B."/>
            <person name="Anantharaman K."/>
            <person name="Thomas B.C."/>
            <person name="Malmstrom R."/>
            <person name="Stieglmeier M."/>
            <person name="Klingl A."/>
            <person name="Woyke T."/>
            <person name="Ryan C.M."/>
            <person name="Banfield J.F."/>
        </authorList>
    </citation>
    <scope>NUCLEOTIDE SEQUENCE [LARGE SCALE GENOMIC DNA]</scope>
</reference>
<dbReference type="GO" id="GO:0003677">
    <property type="term" value="F:DNA binding"/>
    <property type="evidence" value="ECO:0007669"/>
    <property type="project" value="UniProtKB-KW"/>
</dbReference>
<comment type="caution">
    <text evidence="2">The sequence shown here is derived from an EMBL/GenBank/DDBJ whole genome shotgun (WGS) entry which is preliminary data.</text>
</comment>
<dbReference type="Gene3D" id="1.10.10.10">
    <property type="entry name" value="Winged helix-like DNA-binding domain superfamily/Winged helix DNA-binding domain"/>
    <property type="match status" value="1"/>
</dbReference>
<dbReference type="InterPro" id="IPR036390">
    <property type="entry name" value="WH_DNA-bd_sf"/>
</dbReference>
<evidence type="ECO:0000313" key="3">
    <source>
        <dbReference type="Proteomes" id="UP000228500"/>
    </source>
</evidence>
<name>A0A2M7LJX2_9BACT</name>
<dbReference type="GO" id="GO:0005829">
    <property type="term" value="C:cytosol"/>
    <property type="evidence" value="ECO:0007669"/>
    <property type="project" value="TreeGrafter"/>
</dbReference>
<dbReference type="PROSITE" id="PS51197">
    <property type="entry name" value="HTH_RRF2_2"/>
    <property type="match status" value="1"/>
</dbReference>
<organism evidence="2 3">
    <name type="scientific">Candidatus Roizmanbacteria bacterium CG_4_10_14_3_um_filter_39_13</name>
    <dbReference type="NCBI Taxonomy" id="1974831"/>
    <lineage>
        <taxon>Bacteria</taxon>
        <taxon>Candidatus Roizmaniibacteriota</taxon>
    </lineage>
</organism>
<dbReference type="SUPFAM" id="SSF46785">
    <property type="entry name" value="Winged helix' DNA-binding domain"/>
    <property type="match status" value="1"/>
</dbReference>
<keyword evidence="1" id="KW-0238">DNA-binding</keyword>